<dbReference type="EMBL" id="KF501372">
    <property type="protein sequence ID" value="AHF46229.1"/>
    <property type="molecule type" value="Genomic_DNA"/>
</dbReference>
<name>W0FYJ3_9ACTN</name>
<evidence type="ECO:0000313" key="1">
    <source>
        <dbReference type="EMBL" id="AHF46229.1"/>
    </source>
</evidence>
<gene>
    <name evidence="1" type="ORF">pZL1.64c</name>
</gene>
<dbReference type="AlphaFoldDB" id="W0FYJ3"/>
<reference evidence="1" key="1">
    <citation type="submission" date="2013-08" db="EMBL/GenBank/DDBJ databases">
        <title>Two distinct conjugal transfer systems on Streptomyces plasmid pZL1.</title>
        <authorList>
            <person name="Zhao L."/>
            <person name="Zhong L."/>
            <person name="Qin Z."/>
        </authorList>
    </citation>
    <scope>NUCLEOTIDE SEQUENCE</scope>
    <source>
        <strain evidence="1">14R-10</strain>
        <plasmid evidence="1">pZL1</plasmid>
    </source>
</reference>
<accession>W0FYJ3</accession>
<sequence length="113" mass="11840">MAPRTTPPLETRSTGKALMTTTTLELPEAALAGLRDRLMATAADDDKTPLEELDGLSDSVLAAYWRGYVEASKTGGTGQELHIAAFGASLFAPMVAVCAEISAVRDALTQSLT</sequence>
<proteinExistence type="predicted"/>
<keyword evidence="1" id="KW-0614">Plasmid</keyword>
<protein>
    <submittedName>
        <fullName evidence="1">Uncharacterized protein</fullName>
    </submittedName>
</protein>
<geneLocation type="plasmid" evidence="1">
    <name>pZL1</name>
</geneLocation>
<organism evidence="1">
    <name type="scientific">Streptomyces sp. 14R-10</name>
    <dbReference type="NCBI Taxonomy" id="1442159"/>
    <lineage>
        <taxon>Bacteria</taxon>
        <taxon>Bacillati</taxon>
        <taxon>Actinomycetota</taxon>
        <taxon>Actinomycetes</taxon>
        <taxon>Kitasatosporales</taxon>
        <taxon>Streptomycetaceae</taxon>
        <taxon>Streptomyces</taxon>
    </lineage>
</organism>